<evidence type="ECO:0000313" key="1">
    <source>
        <dbReference type="EMBL" id="WQC01848.1"/>
    </source>
</evidence>
<protein>
    <submittedName>
        <fullName evidence="1">Uncharacterized protein</fullName>
    </submittedName>
</protein>
<keyword evidence="2" id="KW-1185">Reference proteome</keyword>
<dbReference type="Proteomes" id="UP001322481">
    <property type="component" value="Chromosome"/>
</dbReference>
<proteinExistence type="predicted"/>
<sequence>MNNGFFSQSGNKPPSKQVFQAYASDGVEEIDMQDHHEHSAQGRGNRCWHRLDRVIIIGVSFVALDSGDADEFSFGKAGGSACFRGLCPCEQGKVAVAS</sequence>
<evidence type="ECO:0000313" key="2">
    <source>
        <dbReference type="Proteomes" id="UP001322481"/>
    </source>
</evidence>
<name>A0ABZ0VYA3_9HYPH</name>
<dbReference type="RefSeq" id="WP_322416807.1">
    <property type="nucleotide sequence ID" value="NZ_CP139858.1"/>
</dbReference>
<accession>A0ABZ0VYA3</accession>
<reference evidence="1 2" key="1">
    <citation type="submission" date="2023-11" db="EMBL/GenBank/DDBJ databases">
        <authorList>
            <person name="Panchal A.K."/>
            <person name="Meaney J.S."/>
            <person name="Karas B.J."/>
            <person name="diCenzo G.C."/>
        </authorList>
    </citation>
    <scope>NUCLEOTIDE SEQUENCE [LARGE SCALE GENOMIC DNA]</scope>
    <source>
        <strain evidence="1 2">NZP2235</strain>
    </source>
</reference>
<organism evidence="1 2">
    <name type="scientific">Mesorhizobium huakuii</name>
    <dbReference type="NCBI Taxonomy" id="28104"/>
    <lineage>
        <taxon>Bacteria</taxon>
        <taxon>Pseudomonadati</taxon>
        <taxon>Pseudomonadota</taxon>
        <taxon>Alphaproteobacteria</taxon>
        <taxon>Hyphomicrobiales</taxon>
        <taxon>Phyllobacteriaceae</taxon>
        <taxon>Mesorhizobium</taxon>
    </lineage>
</organism>
<gene>
    <name evidence="1" type="ORF">U0R22_006084</name>
</gene>
<dbReference type="EMBL" id="CP139858">
    <property type="protein sequence ID" value="WQC01848.1"/>
    <property type="molecule type" value="Genomic_DNA"/>
</dbReference>